<dbReference type="Pfam" id="PF00359">
    <property type="entry name" value="PTS_EIIA_2"/>
    <property type="match status" value="1"/>
</dbReference>
<dbReference type="InterPro" id="IPR016152">
    <property type="entry name" value="PTrfase/Anion_transptr"/>
</dbReference>
<dbReference type="AlphaFoldDB" id="A0A6I8MFD6"/>
<evidence type="ECO:0000313" key="3">
    <source>
        <dbReference type="Proteomes" id="UP000423525"/>
    </source>
</evidence>
<proteinExistence type="predicted"/>
<dbReference type="PROSITE" id="PS51094">
    <property type="entry name" value="PTS_EIIA_TYPE_2"/>
    <property type="match status" value="1"/>
</dbReference>
<dbReference type="Gene3D" id="3.40.930.10">
    <property type="entry name" value="Mannitol-specific EII, Chain A"/>
    <property type="match status" value="1"/>
</dbReference>
<name>A0A6I8MFD6_9CORY</name>
<feature type="domain" description="PTS EIIA type-2" evidence="1">
    <location>
        <begin position="1"/>
        <end position="51"/>
    </location>
</feature>
<dbReference type="EMBL" id="LR738855">
    <property type="protein sequence ID" value="VZH85508.1"/>
    <property type="molecule type" value="Genomic_DNA"/>
</dbReference>
<sequence length="51" mass="5353">MKTAGVTDNVDTLITDTLAREESGSTALPQGVAIPHCRTSAVTHPVIALHR</sequence>
<dbReference type="Proteomes" id="UP000423525">
    <property type="component" value="Chromosome"/>
</dbReference>
<evidence type="ECO:0000259" key="1">
    <source>
        <dbReference type="PROSITE" id="PS51094"/>
    </source>
</evidence>
<reference evidence="2 3" key="1">
    <citation type="submission" date="2019-11" db="EMBL/GenBank/DDBJ databases">
        <authorList>
            <person name="Brisse S."/>
        </authorList>
    </citation>
    <scope>NUCLEOTIDE SEQUENCE [LARGE SCALE GENOMIC DNA]</scope>
    <source>
        <strain evidence="2">FRC0190</strain>
    </source>
</reference>
<organism evidence="2 3">
    <name type="scientific">Corynebacterium rouxii</name>
    <dbReference type="NCBI Taxonomy" id="2719119"/>
    <lineage>
        <taxon>Bacteria</taxon>
        <taxon>Bacillati</taxon>
        <taxon>Actinomycetota</taxon>
        <taxon>Actinomycetes</taxon>
        <taxon>Mycobacteriales</taxon>
        <taxon>Corynebacteriaceae</taxon>
        <taxon>Corynebacterium</taxon>
    </lineage>
</organism>
<gene>
    <name evidence="2" type="ORF">FRC0190_01466</name>
</gene>
<protein>
    <submittedName>
        <fullName evidence="2">PTS system fructose subfamily transporter subunit IIC</fullName>
    </submittedName>
</protein>
<dbReference type="InterPro" id="IPR002178">
    <property type="entry name" value="PTS_EIIA_type-2_dom"/>
</dbReference>
<dbReference type="KEGG" id="crf:FRC0190_01466"/>
<accession>A0A6I8MFD6</accession>
<evidence type="ECO:0000313" key="2">
    <source>
        <dbReference type="EMBL" id="VZH85508.1"/>
    </source>
</evidence>
<dbReference type="SUPFAM" id="SSF55804">
    <property type="entry name" value="Phoshotransferase/anion transport protein"/>
    <property type="match status" value="1"/>
</dbReference>